<evidence type="ECO:0000256" key="2">
    <source>
        <dbReference type="ARBA" id="ARBA00023125"/>
    </source>
</evidence>
<dbReference type="InterPro" id="IPR014710">
    <property type="entry name" value="RmlC-like_jellyroll"/>
</dbReference>
<dbReference type="PROSITE" id="PS01124">
    <property type="entry name" value="HTH_ARAC_FAMILY_2"/>
    <property type="match status" value="1"/>
</dbReference>
<evidence type="ECO:0000313" key="5">
    <source>
        <dbReference type="EMBL" id="MDR6550612.1"/>
    </source>
</evidence>
<evidence type="ECO:0000313" key="6">
    <source>
        <dbReference type="Proteomes" id="UP001267290"/>
    </source>
</evidence>
<organism evidence="5 6">
    <name type="scientific">Paenibacillus qinlingensis</name>
    <dbReference type="NCBI Taxonomy" id="1837343"/>
    <lineage>
        <taxon>Bacteria</taxon>
        <taxon>Bacillati</taxon>
        <taxon>Bacillota</taxon>
        <taxon>Bacilli</taxon>
        <taxon>Bacillales</taxon>
        <taxon>Paenibacillaceae</taxon>
        <taxon>Paenibacillus</taxon>
    </lineage>
</organism>
<accession>A0ABU1NUU9</accession>
<dbReference type="Gene3D" id="2.60.120.10">
    <property type="entry name" value="Jelly Rolls"/>
    <property type="match status" value="1"/>
</dbReference>
<dbReference type="EMBL" id="JAVDSB010000002">
    <property type="protein sequence ID" value="MDR6550612.1"/>
    <property type="molecule type" value="Genomic_DNA"/>
</dbReference>
<dbReference type="InterPro" id="IPR018060">
    <property type="entry name" value="HTH_AraC"/>
</dbReference>
<dbReference type="Pfam" id="PF12833">
    <property type="entry name" value="HTH_18"/>
    <property type="match status" value="1"/>
</dbReference>
<dbReference type="Proteomes" id="UP001267290">
    <property type="component" value="Unassembled WGS sequence"/>
</dbReference>
<reference evidence="5 6" key="1">
    <citation type="submission" date="2023-07" db="EMBL/GenBank/DDBJ databases">
        <title>Sorghum-associated microbial communities from plants grown in Nebraska, USA.</title>
        <authorList>
            <person name="Schachtman D."/>
        </authorList>
    </citation>
    <scope>NUCLEOTIDE SEQUENCE [LARGE SCALE GENOMIC DNA]</scope>
    <source>
        <strain evidence="5 6">CC258</strain>
    </source>
</reference>
<dbReference type="SUPFAM" id="SSF51182">
    <property type="entry name" value="RmlC-like cupins"/>
    <property type="match status" value="1"/>
</dbReference>
<evidence type="ECO:0000259" key="4">
    <source>
        <dbReference type="PROSITE" id="PS01124"/>
    </source>
</evidence>
<evidence type="ECO:0000256" key="1">
    <source>
        <dbReference type="ARBA" id="ARBA00023015"/>
    </source>
</evidence>
<dbReference type="InterPro" id="IPR020449">
    <property type="entry name" value="Tscrpt_reg_AraC-type_HTH"/>
</dbReference>
<sequence length="291" mass="33354">MIPFNLPGDQELHEAFPYTFKIHKLTADIPPHTHNFLEYTYAFYGSGTEIINGIERPIGPGTFTLLLPHQVHQIRIVRGQELHLYVGAIGLQAIYSSDESTAAFSDLLLRAGTEGEPSYQLEDELSKLLLPIFQSMHQEILSHQPLSQLMFKTKLTEAFILLERNCFAHPDTPTQTTPKHRKGKMWEIILFVYRHFREDIKLETLAERFYLSVPHISTSFKSLIGDNFHNFLEKIRISHACSLLISSNIPVTSVCFEVGFTSYSTFSRVFRERLTMSPSDYRKLNHGHGSN</sequence>
<keyword evidence="1" id="KW-0805">Transcription regulation</keyword>
<dbReference type="RefSeq" id="WP_310225582.1">
    <property type="nucleotide sequence ID" value="NZ_JAVDSB010000002.1"/>
</dbReference>
<gene>
    <name evidence="5" type="ORF">J2736_001799</name>
</gene>
<dbReference type="SUPFAM" id="SSF46689">
    <property type="entry name" value="Homeodomain-like"/>
    <property type="match status" value="1"/>
</dbReference>
<keyword evidence="3" id="KW-0804">Transcription</keyword>
<proteinExistence type="predicted"/>
<dbReference type="PANTHER" id="PTHR43280:SF28">
    <property type="entry name" value="HTH-TYPE TRANSCRIPTIONAL ACTIVATOR RHAS"/>
    <property type="match status" value="1"/>
</dbReference>
<dbReference type="Gene3D" id="1.10.10.60">
    <property type="entry name" value="Homeodomain-like"/>
    <property type="match status" value="2"/>
</dbReference>
<dbReference type="SMART" id="SM00342">
    <property type="entry name" value="HTH_ARAC"/>
    <property type="match status" value="1"/>
</dbReference>
<protein>
    <submittedName>
        <fullName evidence="5">AraC-like DNA-binding protein</fullName>
    </submittedName>
</protein>
<dbReference type="PANTHER" id="PTHR43280">
    <property type="entry name" value="ARAC-FAMILY TRANSCRIPTIONAL REGULATOR"/>
    <property type="match status" value="1"/>
</dbReference>
<name>A0ABU1NUU9_9BACL</name>
<keyword evidence="2" id="KW-0238">DNA-binding</keyword>
<evidence type="ECO:0000256" key="3">
    <source>
        <dbReference type="ARBA" id="ARBA00023163"/>
    </source>
</evidence>
<feature type="domain" description="HTH araC/xylS-type" evidence="4">
    <location>
        <begin position="186"/>
        <end position="284"/>
    </location>
</feature>
<dbReference type="PRINTS" id="PR00032">
    <property type="entry name" value="HTHARAC"/>
</dbReference>
<keyword evidence="6" id="KW-1185">Reference proteome</keyword>
<comment type="caution">
    <text evidence="5">The sequence shown here is derived from an EMBL/GenBank/DDBJ whole genome shotgun (WGS) entry which is preliminary data.</text>
</comment>
<dbReference type="InterPro" id="IPR011051">
    <property type="entry name" value="RmlC_Cupin_sf"/>
</dbReference>
<dbReference type="InterPro" id="IPR009057">
    <property type="entry name" value="Homeodomain-like_sf"/>
</dbReference>